<accession>A0A4Q4T1M5</accession>
<feature type="compositionally biased region" description="Low complexity" evidence="1">
    <location>
        <begin position="117"/>
        <end position="137"/>
    </location>
</feature>
<dbReference type="Proteomes" id="UP000293360">
    <property type="component" value="Unassembled WGS sequence"/>
</dbReference>
<feature type="region of interest" description="Disordered" evidence="1">
    <location>
        <begin position="59"/>
        <end position="101"/>
    </location>
</feature>
<feature type="compositionally biased region" description="Basic and acidic residues" evidence="1">
    <location>
        <begin position="202"/>
        <end position="212"/>
    </location>
</feature>
<evidence type="ECO:0000313" key="3">
    <source>
        <dbReference type="Proteomes" id="UP000293360"/>
    </source>
</evidence>
<feature type="region of interest" description="Disordered" evidence="1">
    <location>
        <begin position="322"/>
        <end position="459"/>
    </location>
</feature>
<feature type="region of interest" description="Disordered" evidence="1">
    <location>
        <begin position="117"/>
        <end position="142"/>
    </location>
</feature>
<sequence>MISGLPGLTGVDFENSDSSNALDILTLDCGDLFGTNFLDPFGDITSVAAATINRTAADNHNITNPTATTTANNNNIDSHLSGNIPPTSSTSNLRSSSPPPSLDPFSALFPFPFSVRDSGNNNSARTSTRNNNNNNNNPFIPTSPYHHIFDGLLPRAVPPAPFTARESSNWISPLSDFPFNFSDSNSDLHSPSHPHPYPHPDPFPHSEQEELHMSSWATHLPSNWRFPPPRPSAPQQQQHHHQQQQPQRQHREQSSARASSPLAPPNIQQPRGIFAASPRHQAQDTSSVFYLPRPSTTQPADQGIDDPYVAALATGDFSSPSLPPLCSSPLPPPSRHRSSLLPKPLEIGETMPPALRRSSRGSRGGGGVVDLTKEEPDFDNMNSGIDPTTPMAPRARKRHAAAFITSDETKRRRTSQSSSRLANTRRNTLPRYDASSPFGEDFDSPQKTEDEDPDSIDLSNVDEVPTELMAPKVDNRVKLGKFQCVICMDDVTALTVTHCGSD</sequence>
<evidence type="ECO:0000313" key="2">
    <source>
        <dbReference type="EMBL" id="RYO97245.1"/>
    </source>
</evidence>
<protein>
    <submittedName>
        <fullName evidence="2">Uncharacterized protein</fullName>
    </submittedName>
</protein>
<feature type="compositionally biased region" description="Low complexity" evidence="1">
    <location>
        <begin position="85"/>
        <end position="96"/>
    </location>
</feature>
<feature type="compositionally biased region" description="Low complexity" evidence="1">
    <location>
        <begin position="233"/>
        <end position="247"/>
    </location>
</feature>
<evidence type="ECO:0000256" key="1">
    <source>
        <dbReference type="SAM" id="MobiDB-lite"/>
    </source>
</evidence>
<proteinExistence type="predicted"/>
<dbReference type="EMBL" id="QJNU01000494">
    <property type="protein sequence ID" value="RYO97245.1"/>
    <property type="molecule type" value="Genomic_DNA"/>
</dbReference>
<feature type="compositionally biased region" description="Polar residues" evidence="1">
    <location>
        <begin position="283"/>
        <end position="300"/>
    </location>
</feature>
<keyword evidence="3" id="KW-1185">Reference proteome</keyword>
<reference evidence="2 3" key="1">
    <citation type="submission" date="2018-06" db="EMBL/GenBank/DDBJ databases">
        <title>Complete Genomes of Monosporascus.</title>
        <authorList>
            <person name="Robinson A.J."/>
            <person name="Natvig D.O."/>
        </authorList>
    </citation>
    <scope>NUCLEOTIDE SEQUENCE [LARGE SCALE GENOMIC DNA]</scope>
    <source>
        <strain evidence="2 3">CBS 110550</strain>
    </source>
</reference>
<dbReference type="STRING" id="155417.A0A4Q4T1M5"/>
<dbReference type="AlphaFoldDB" id="A0A4Q4T1M5"/>
<organism evidence="2 3">
    <name type="scientific">Monosporascus ibericus</name>
    <dbReference type="NCBI Taxonomy" id="155417"/>
    <lineage>
        <taxon>Eukaryota</taxon>
        <taxon>Fungi</taxon>
        <taxon>Dikarya</taxon>
        <taxon>Ascomycota</taxon>
        <taxon>Pezizomycotina</taxon>
        <taxon>Sordariomycetes</taxon>
        <taxon>Xylariomycetidae</taxon>
        <taxon>Xylariales</taxon>
        <taxon>Xylariales incertae sedis</taxon>
        <taxon>Monosporascus</taxon>
    </lineage>
</organism>
<dbReference type="OrthoDB" id="6270329at2759"/>
<feature type="compositionally biased region" description="Low complexity" evidence="1">
    <location>
        <begin position="59"/>
        <end position="76"/>
    </location>
</feature>
<feature type="region of interest" description="Disordered" evidence="1">
    <location>
        <begin position="185"/>
        <end position="303"/>
    </location>
</feature>
<name>A0A4Q4T1M5_9PEZI</name>
<comment type="caution">
    <text evidence="2">The sequence shown here is derived from an EMBL/GenBank/DDBJ whole genome shotgun (WGS) entry which is preliminary data.</text>
</comment>
<gene>
    <name evidence="2" type="ORF">DL764_007345</name>
</gene>